<dbReference type="Proteomes" id="UP000620139">
    <property type="component" value="Unassembled WGS sequence"/>
</dbReference>
<reference evidence="5" key="1">
    <citation type="submission" date="2020-12" db="EMBL/GenBank/DDBJ databases">
        <title>The genome sequence of Inhella sp. 4Y17.</title>
        <authorList>
            <person name="Liu Y."/>
        </authorList>
    </citation>
    <scope>NUCLEOTIDE SEQUENCE</scope>
    <source>
        <strain evidence="5">4Y10</strain>
    </source>
</reference>
<gene>
    <name evidence="5" type="primary">nemA</name>
    <name evidence="5" type="ORF">I7X43_09905</name>
</gene>
<protein>
    <submittedName>
        <fullName evidence="5">N-ethylmaleimide reductase</fullName>
        <ecNumber evidence="5">1.3.1.-</ecNumber>
    </submittedName>
</protein>
<comment type="caution">
    <text evidence="5">The sequence shown here is derived from an EMBL/GenBank/DDBJ whole genome shotgun (WGS) entry which is preliminary data.</text>
</comment>
<sequence length="367" mass="39415">MRGADALLQPLTAGAMQLANRIWMAPLTRLRSIEPGDVPGPLASTYYRQRASAGLIVSEAAHISPQAKGYAGAPGIFSPEQVKAWQGVTEAVHAAGGRIVLQLWHVGRVSHCEVQPGGLAPVAPSALPSQGRTSLRDAEGRPVRAACSVPRALERVELPGIVDAYAMATRRARQAGFDGVEIHAAHGYLLQQFLCSGSNQRTDDYGGVIENRARLCLEAVDACCAEWSSGHVGIRIFPFPPMPDLTDDDPQGNAFYLVEQLAQRHLAYLHVSEPDWVGGAELPEAFREGLRARYPGVIVGSGAYTVEDAVVRLERGWIDAVAFGRAFIANPDLPARIRHDRLWATPDSGTFYGGGAAGYTDYPVMGD</sequence>
<evidence type="ECO:0000259" key="4">
    <source>
        <dbReference type="Pfam" id="PF00724"/>
    </source>
</evidence>
<dbReference type="InterPro" id="IPR001155">
    <property type="entry name" value="OxRdtase_FMN_N"/>
</dbReference>
<dbReference type="PANTHER" id="PTHR22893:SF91">
    <property type="entry name" value="NADPH DEHYDROGENASE 2-RELATED"/>
    <property type="match status" value="1"/>
</dbReference>
<evidence type="ECO:0000313" key="6">
    <source>
        <dbReference type="Proteomes" id="UP000620139"/>
    </source>
</evidence>
<dbReference type="InterPro" id="IPR045247">
    <property type="entry name" value="Oye-like"/>
</dbReference>
<dbReference type="InterPro" id="IPR013785">
    <property type="entry name" value="Aldolase_TIM"/>
</dbReference>
<keyword evidence="3 5" id="KW-0560">Oxidoreductase</keyword>
<dbReference type="AlphaFoldDB" id="A0A931NDZ7"/>
<dbReference type="FunFam" id="3.20.20.70:FF:000059">
    <property type="entry name" value="N-ethylmaleimide reductase, FMN-linked"/>
    <property type="match status" value="1"/>
</dbReference>
<evidence type="ECO:0000313" key="5">
    <source>
        <dbReference type="EMBL" id="MBH9553159.1"/>
    </source>
</evidence>
<evidence type="ECO:0000256" key="2">
    <source>
        <dbReference type="ARBA" id="ARBA00005979"/>
    </source>
</evidence>
<dbReference type="RefSeq" id="WP_198100781.1">
    <property type="nucleotide sequence ID" value="NZ_JAEDAL010000004.1"/>
</dbReference>
<evidence type="ECO:0000256" key="1">
    <source>
        <dbReference type="ARBA" id="ARBA00001917"/>
    </source>
</evidence>
<evidence type="ECO:0000256" key="3">
    <source>
        <dbReference type="ARBA" id="ARBA00023002"/>
    </source>
</evidence>
<dbReference type="SUPFAM" id="SSF51395">
    <property type="entry name" value="FMN-linked oxidoreductases"/>
    <property type="match status" value="1"/>
</dbReference>
<dbReference type="Pfam" id="PF00724">
    <property type="entry name" value="Oxidored_FMN"/>
    <property type="match status" value="1"/>
</dbReference>
<dbReference type="PANTHER" id="PTHR22893">
    <property type="entry name" value="NADH OXIDOREDUCTASE-RELATED"/>
    <property type="match status" value="1"/>
</dbReference>
<dbReference type="EC" id="1.3.1.-" evidence="5"/>
<dbReference type="EMBL" id="JAEDAL010000004">
    <property type="protein sequence ID" value="MBH9553159.1"/>
    <property type="molecule type" value="Genomic_DNA"/>
</dbReference>
<organism evidence="5 6">
    <name type="scientific">Inhella gelatinilytica</name>
    <dbReference type="NCBI Taxonomy" id="2795030"/>
    <lineage>
        <taxon>Bacteria</taxon>
        <taxon>Pseudomonadati</taxon>
        <taxon>Pseudomonadota</taxon>
        <taxon>Betaproteobacteria</taxon>
        <taxon>Burkholderiales</taxon>
        <taxon>Sphaerotilaceae</taxon>
        <taxon>Inhella</taxon>
    </lineage>
</organism>
<dbReference type="Gene3D" id="3.20.20.70">
    <property type="entry name" value="Aldolase class I"/>
    <property type="match status" value="1"/>
</dbReference>
<proteinExistence type="inferred from homology"/>
<dbReference type="CDD" id="cd02933">
    <property type="entry name" value="OYE_like_FMN"/>
    <property type="match status" value="1"/>
</dbReference>
<accession>A0A931NDZ7</accession>
<name>A0A931NDZ7_9BURK</name>
<comment type="cofactor">
    <cofactor evidence="1">
        <name>FMN</name>
        <dbReference type="ChEBI" id="CHEBI:58210"/>
    </cofactor>
</comment>
<dbReference type="GO" id="GO:0016628">
    <property type="term" value="F:oxidoreductase activity, acting on the CH-CH group of donors, NAD or NADP as acceptor"/>
    <property type="evidence" value="ECO:0007669"/>
    <property type="project" value="UniProtKB-ARBA"/>
</dbReference>
<dbReference type="GO" id="GO:0005829">
    <property type="term" value="C:cytosol"/>
    <property type="evidence" value="ECO:0007669"/>
    <property type="project" value="UniProtKB-ARBA"/>
</dbReference>
<dbReference type="GO" id="GO:0010181">
    <property type="term" value="F:FMN binding"/>
    <property type="evidence" value="ECO:0007669"/>
    <property type="project" value="InterPro"/>
</dbReference>
<comment type="similarity">
    <text evidence="2">Belongs to the NADH:flavin oxidoreductase/NADH oxidase family.</text>
</comment>
<dbReference type="NCBIfam" id="NF007899">
    <property type="entry name" value="PRK10605.1"/>
    <property type="match status" value="1"/>
</dbReference>
<feature type="domain" description="NADH:flavin oxidoreductase/NADH oxidase N-terminal" evidence="4">
    <location>
        <begin position="7"/>
        <end position="341"/>
    </location>
</feature>
<keyword evidence="6" id="KW-1185">Reference proteome</keyword>